<feature type="non-terminal residue" evidence="1">
    <location>
        <position position="1"/>
    </location>
</feature>
<comment type="caution">
    <text evidence="1">The sequence shown here is derived from an EMBL/GenBank/DDBJ whole genome shotgun (WGS) entry which is preliminary data.</text>
</comment>
<dbReference type="Proteomes" id="UP001575652">
    <property type="component" value="Unassembled WGS sequence"/>
</dbReference>
<evidence type="ECO:0000313" key="2">
    <source>
        <dbReference type="Proteomes" id="UP001575652"/>
    </source>
</evidence>
<keyword evidence="1" id="KW-0255">Endonuclease</keyword>
<organism evidence="1 2">
    <name type="scientific">Arthrobacter halodurans</name>
    <dbReference type="NCBI Taxonomy" id="516699"/>
    <lineage>
        <taxon>Bacteria</taxon>
        <taxon>Bacillati</taxon>
        <taxon>Actinomycetota</taxon>
        <taxon>Actinomycetes</taxon>
        <taxon>Micrococcales</taxon>
        <taxon>Micrococcaceae</taxon>
        <taxon>Arthrobacter</taxon>
    </lineage>
</organism>
<name>A0ABV4UVN9_9MICC</name>
<keyword evidence="2" id="KW-1185">Reference proteome</keyword>
<accession>A0ABV4UVN9</accession>
<protein>
    <submittedName>
        <fullName evidence="1">HNH endonuclease</fullName>
    </submittedName>
</protein>
<keyword evidence="1" id="KW-0378">Hydrolase</keyword>
<feature type="non-terminal residue" evidence="1">
    <location>
        <position position="183"/>
    </location>
</feature>
<proteinExistence type="predicted"/>
<keyword evidence="1" id="KW-0540">Nuclease</keyword>
<evidence type="ECO:0000313" key="1">
    <source>
        <dbReference type="EMBL" id="MFB0836347.1"/>
    </source>
</evidence>
<dbReference type="GO" id="GO:0004519">
    <property type="term" value="F:endonuclease activity"/>
    <property type="evidence" value="ECO:0007669"/>
    <property type="project" value="UniProtKB-KW"/>
</dbReference>
<sequence>GALSEWGATVLARESACLSRADRAALDERLCADPSRLEGVGVRALAAAARRQACALDPASVADRARRAVAHRTVTCRPAPDAMVYLTALLPVRQGVAVLAELAREAGRAAAGGDRRGRGQVMADTLVARATGRRAAAASHVEVQLVVTDRTLFQGDAEPAYLAGYGIVPAQWARDLVRDPNGT</sequence>
<gene>
    <name evidence="1" type="ORF">ACETWP_17295</name>
</gene>
<reference evidence="1 2" key="1">
    <citation type="submission" date="2024-09" db="EMBL/GenBank/DDBJ databases">
        <authorList>
            <person name="Salinas-Garcia M.A."/>
            <person name="Prieme A."/>
        </authorList>
    </citation>
    <scope>NUCLEOTIDE SEQUENCE [LARGE SCALE GENOMIC DNA]</scope>
    <source>
        <strain evidence="1 2">DSM 21081</strain>
    </source>
</reference>
<dbReference type="EMBL" id="JBHDLJ010000030">
    <property type="protein sequence ID" value="MFB0836347.1"/>
    <property type="molecule type" value="Genomic_DNA"/>
</dbReference>